<protein>
    <submittedName>
        <fullName evidence="1">Uncharacterized protein</fullName>
    </submittedName>
</protein>
<name>A0A8J9SF25_PHATR</name>
<dbReference type="AlphaFoldDB" id="A0A8J9SF25"/>
<proteinExistence type="predicted"/>
<gene>
    <name evidence="1" type="ORF">PTTT1_LOCUS49614</name>
</gene>
<sequence>MKSTRTLAILPGSTCFARHSFGYFLQYCNPSPLSLSRVRVVTQPSSRCCSAFLTSSNKERVELYSSKVMDFPIKVPSGGDFIGLSATFDTAGNLIPVPEYLIPESLVEWGQAPTCLEVITSETSGPDEESYWNRQVLTIYPETGCAIDNLEVKKTQEQVEDCRIWKNAEETVRVLSVALPNHRQRIEVSFGATVDEAKDHRVRVGINLQHVSDAKLVSDRDAPLPTSRSSWLVVAPIQIIRERQLDKSSSEGTRADGGGLDGRSVSTWLGDNLKHSYKFAEQIVETPWKPLTVNVETAEDEQFSELLLPTNITISYTSTVSNEDGLILRIGHVFEETRRHVVKVAVEADGIAISKTWVEEGSYEKGKTR</sequence>
<reference evidence="1" key="1">
    <citation type="submission" date="2022-02" db="EMBL/GenBank/DDBJ databases">
        <authorList>
            <person name="Giguere J D."/>
        </authorList>
    </citation>
    <scope>NUCLEOTIDE SEQUENCE</scope>
    <source>
        <strain evidence="1">CCAP 1055/1</strain>
    </source>
</reference>
<dbReference type="EMBL" id="OU594948">
    <property type="protein sequence ID" value="CAG9292830.1"/>
    <property type="molecule type" value="Genomic_DNA"/>
</dbReference>
<evidence type="ECO:0000313" key="1">
    <source>
        <dbReference type="EMBL" id="CAG9292830.1"/>
    </source>
</evidence>
<organism evidence="1">
    <name type="scientific">Phaeodactylum tricornutum</name>
    <name type="common">Diatom</name>
    <dbReference type="NCBI Taxonomy" id="2850"/>
    <lineage>
        <taxon>Eukaryota</taxon>
        <taxon>Sar</taxon>
        <taxon>Stramenopiles</taxon>
        <taxon>Ochrophyta</taxon>
        <taxon>Bacillariophyta</taxon>
        <taxon>Bacillariophyceae</taxon>
        <taxon>Bacillariophycidae</taxon>
        <taxon>Naviculales</taxon>
        <taxon>Phaeodactylaceae</taxon>
        <taxon>Phaeodactylum</taxon>
    </lineage>
</organism>
<dbReference type="Proteomes" id="UP000836788">
    <property type="component" value="Chromosome 7"/>
</dbReference>
<accession>A0A8J9SF25</accession>